<keyword evidence="1" id="KW-0723">Serine/threonine-protein kinase</keyword>
<dbReference type="EMBL" id="JACYXC010000001">
    <property type="protein sequence ID" value="MBH5334020.1"/>
    <property type="molecule type" value="Genomic_DNA"/>
</dbReference>
<keyword evidence="4" id="KW-1185">Reference proteome</keyword>
<dbReference type="InterPro" id="IPR050267">
    <property type="entry name" value="Anti-sigma-factor_SerPK"/>
</dbReference>
<dbReference type="Pfam" id="PF13581">
    <property type="entry name" value="HATPase_c_2"/>
    <property type="match status" value="1"/>
</dbReference>
<keyword evidence="1" id="KW-0808">Transferase</keyword>
<protein>
    <submittedName>
        <fullName evidence="3">ATP-binding protein</fullName>
    </submittedName>
</protein>
<dbReference type="CDD" id="cd16936">
    <property type="entry name" value="HATPase_RsbW-like"/>
    <property type="match status" value="1"/>
</dbReference>
<gene>
    <name evidence="3" type="ORF">IHE55_04060</name>
</gene>
<organism evidence="3 4">
    <name type="scientific">Streptomyces pactum</name>
    <dbReference type="NCBI Taxonomy" id="68249"/>
    <lineage>
        <taxon>Bacteria</taxon>
        <taxon>Bacillati</taxon>
        <taxon>Actinomycetota</taxon>
        <taxon>Actinomycetes</taxon>
        <taxon>Kitasatosporales</taxon>
        <taxon>Streptomycetaceae</taxon>
        <taxon>Streptomyces</taxon>
    </lineage>
</organism>
<keyword evidence="3" id="KW-0547">Nucleotide-binding</keyword>
<evidence type="ECO:0000259" key="2">
    <source>
        <dbReference type="Pfam" id="PF13581"/>
    </source>
</evidence>
<name>A0ABS0NFP5_9ACTN</name>
<dbReference type="InterPro" id="IPR036890">
    <property type="entry name" value="HATPase_C_sf"/>
</dbReference>
<evidence type="ECO:0000256" key="1">
    <source>
        <dbReference type="ARBA" id="ARBA00022527"/>
    </source>
</evidence>
<keyword evidence="1" id="KW-0418">Kinase</keyword>
<dbReference type="InterPro" id="IPR003594">
    <property type="entry name" value="HATPase_dom"/>
</dbReference>
<keyword evidence="3" id="KW-0067">ATP-binding</keyword>
<feature type="domain" description="Histidine kinase/HSP90-like ATPase" evidence="2">
    <location>
        <begin position="3"/>
        <end position="117"/>
    </location>
</feature>
<sequence>MLATTPNAVGLARLHTADVLSSWRVPSDIVKIVQLVVSELTTNAVEHPKEGDKPVSLFSPHSKVHTFELLLEMAPEAVRVSVWDRDDRPPLLKEVGVEATSGRGIFLVATMSKNWGYYPARDLPGKVVWADISLVPTSHLHEIEREQFPSRPSSSGRRVPRAERVDPHLLGRVLAGVRSL</sequence>
<proteinExistence type="predicted"/>
<accession>A0ABS0NFP5</accession>
<dbReference type="Gene3D" id="3.30.565.10">
    <property type="entry name" value="Histidine kinase-like ATPase, C-terminal domain"/>
    <property type="match status" value="1"/>
</dbReference>
<reference evidence="3 4" key="1">
    <citation type="submission" date="2020-09" db="EMBL/GenBank/DDBJ databases">
        <title>Biosynthesis of the nuclear factor of activated T cells inhibitor NFAT-133 and its congeners in Streptomyces pactum.</title>
        <authorList>
            <person name="Zhou W."/>
            <person name="Posri P."/>
            <person name="Abugrain M.E."/>
            <person name="Weisberg A.J."/>
            <person name="Chang J.H."/>
            <person name="Mahmud T."/>
        </authorList>
    </citation>
    <scope>NUCLEOTIDE SEQUENCE [LARGE SCALE GENOMIC DNA]</scope>
    <source>
        <strain evidence="3 4">ATCC 27456</strain>
    </source>
</reference>
<comment type="caution">
    <text evidence="3">The sequence shown here is derived from an EMBL/GenBank/DDBJ whole genome shotgun (WGS) entry which is preliminary data.</text>
</comment>
<dbReference type="GO" id="GO:0005524">
    <property type="term" value="F:ATP binding"/>
    <property type="evidence" value="ECO:0007669"/>
    <property type="project" value="UniProtKB-KW"/>
</dbReference>
<dbReference type="PANTHER" id="PTHR35526">
    <property type="entry name" value="ANTI-SIGMA-F FACTOR RSBW-RELATED"/>
    <property type="match status" value="1"/>
</dbReference>
<dbReference type="PANTHER" id="PTHR35526:SF3">
    <property type="entry name" value="ANTI-SIGMA-F FACTOR RSBW"/>
    <property type="match status" value="1"/>
</dbReference>
<dbReference type="Proteomes" id="UP000807371">
    <property type="component" value="Unassembled WGS sequence"/>
</dbReference>
<evidence type="ECO:0000313" key="4">
    <source>
        <dbReference type="Proteomes" id="UP000807371"/>
    </source>
</evidence>
<evidence type="ECO:0000313" key="3">
    <source>
        <dbReference type="EMBL" id="MBH5334020.1"/>
    </source>
</evidence>